<dbReference type="SUPFAM" id="SSF55120">
    <property type="entry name" value="Pseudouridine synthase"/>
    <property type="match status" value="1"/>
</dbReference>
<feature type="active site" description="Nucleophile" evidence="5">
    <location>
        <position position="64"/>
    </location>
</feature>
<keyword evidence="8" id="KW-1185">Reference proteome</keyword>
<evidence type="ECO:0000256" key="5">
    <source>
        <dbReference type="HAMAP-Rule" id="MF_01080"/>
    </source>
</evidence>
<dbReference type="STRING" id="1168289.GCA_000259075_00456"/>
<dbReference type="NCBIfam" id="TIGR00431">
    <property type="entry name" value="TruB"/>
    <property type="match status" value="1"/>
</dbReference>
<dbReference type="CDD" id="cd02573">
    <property type="entry name" value="PseudoU_synth_EcTruB"/>
    <property type="match status" value="1"/>
</dbReference>
<dbReference type="Pfam" id="PF01509">
    <property type="entry name" value="TruB_N"/>
    <property type="match status" value="1"/>
</dbReference>
<organism evidence="7 8">
    <name type="scientific">Marinilabilia salmonicolor</name>
    <dbReference type="NCBI Taxonomy" id="989"/>
    <lineage>
        <taxon>Bacteria</taxon>
        <taxon>Pseudomonadati</taxon>
        <taxon>Bacteroidota</taxon>
        <taxon>Bacteroidia</taxon>
        <taxon>Marinilabiliales</taxon>
        <taxon>Marinilabiliaceae</taxon>
        <taxon>Marinilabilia</taxon>
    </lineage>
</organism>
<dbReference type="PANTHER" id="PTHR13767:SF2">
    <property type="entry name" value="PSEUDOURIDYLATE SYNTHASE TRUB1"/>
    <property type="match status" value="1"/>
</dbReference>
<comment type="caution">
    <text evidence="7">The sequence shown here is derived from an EMBL/GenBank/DDBJ whole genome shotgun (WGS) entry which is preliminary data.</text>
</comment>
<feature type="domain" description="Pseudouridine synthase II N-terminal" evidence="6">
    <location>
        <begin position="52"/>
        <end position="197"/>
    </location>
</feature>
<reference evidence="7 8" key="1">
    <citation type="submission" date="2018-07" db="EMBL/GenBank/DDBJ databases">
        <title>Freshwater and sediment microbial communities from various areas in North America, analyzing microbe dynamics in response to fracking.</title>
        <authorList>
            <person name="Lamendella R."/>
        </authorList>
    </citation>
    <scope>NUCLEOTIDE SEQUENCE [LARGE SCALE GENOMIC DNA]</scope>
    <source>
        <strain evidence="7 8">160A</strain>
    </source>
</reference>
<evidence type="ECO:0000313" key="8">
    <source>
        <dbReference type="Proteomes" id="UP000252733"/>
    </source>
</evidence>
<dbReference type="AlphaFoldDB" id="A0A2T0XSN6"/>
<keyword evidence="4 5" id="KW-0413">Isomerase</keyword>
<dbReference type="GO" id="GO:1990481">
    <property type="term" value="P:mRNA pseudouridine synthesis"/>
    <property type="evidence" value="ECO:0007669"/>
    <property type="project" value="TreeGrafter"/>
</dbReference>
<dbReference type="InterPro" id="IPR014780">
    <property type="entry name" value="tRNA_psdUridine_synth_TruB"/>
</dbReference>
<evidence type="ECO:0000313" key="7">
    <source>
        <dbReference type="EMBL" id="RCW32030.1"/>
    </source>
</evidence>
<dbReference type="GO" id="GO:0160148">
    <property type="term" value="F:tRNA pseudouridine(55) synthase activity"/>
    <property type="evidence" value="ECO:0007669"/>
    <property type="project" value="UniProtKB-EC"/>
</dbReference>
<dbReference type="GO" id="GO:0031119">
    <property type="term" value="P:tRNA pseudouridine synthesis"/>
    <property type="evidence" value="ECO:0007669"/>
    <property type="project" value="UniProtKB-UniRule"/>
</dbReference>
<dbReference type="EMBL" id="QPIZ01000016">
    <property type="protein sequence ID" value="RCW32030.1"/>
    <property type="molecule type" value="Genomic_DNA"/>
</dbReference>
<keyword evidence="3 5" id="KW-0819">tRNA processing</keyword>
<dbReference type="PANTHER" id="PTHR13767">
    <property type="entry name" value="TRNA-PSEUDOURIDINE SYNTHASE"/>
    <property type="match status" value="1"/>
</dbReference>
<accession>A0A2T0XSN6</accession>
<evidence type="ECO:0000256" key="4">
    <source>
        <dbReference type="ARBA" id="ARBA00023235"/>
    </source>
</evidence>
<name>A0A2T0XSN6_9BACT</name>
<dbReference type="RefSeq" id="WP_106151887.1">
    <property type="nucleotide sequence ID" value="NZ_PVTS01000002.1"/>
</dbReference>
<comment type="similarity">
    <text evidence="2 5">Belongs to the pseudouridine synthase TruB family. Type 1 subfamily.</text>
</comment>
<sequence>MELNEFCTDLSVLDHPACFSEGLILLVDKPLEWTSFDVVKKIRSRLQHGLKLKKLKVGHAGTLDPLASGLVIVCTGRATKQIDRLMGHDKTYVAKIKFGATTPSFDMETPVDQEFPVEHLTGDAVANALDRFLGEQDQVPPQFSAVKVDGKRAYQMARKGEEFEIKSRKVVFHQLKLLGFDNNEALVQIRCSKGTYIRSFARDLGLELKSGAYLTGLRRTEIGIARVENAWSVQSFDEAFDKLKEKWNNQGLIGVNVR</sequence>
<dbReference type="InterPro" id="IPR002501">
    <property type="entry name" value="PsdUridine_synth_N"/>
</dbReference>
<evidence type="ECO:0000256" key="2">
    <source>
        <dbReference type="ARBA" id="ARBA00005642"/>
    </source>
</evidence>
<evidence type="ECO:0000259" key="6">
    <source>
        <dbReference type="Pfam" id="PF01509"/>
    </source>
</evidence>
<dbReference type="Gene3D" id="3.30.2350.10">
    <property type="entry name" value="Pseudouridine synthase"/>
    <property type="match status" value="1"/>
</dbReference>
<dbReference type="Proteomes" id="UP000252733">
    <property type="component" value="Unassembled WGS sequence"/>
</dbReference>
<protein>
    <recommendedName>
        <fullName evidence="5">tRNA pseudouridine synthase B</fullName>
        <ecNumber evidence="5">5.4.99.25</ecNumber>
    </recommendedName>
    <alternativeName>
        <fullName evidence="5">tRNA pseudouridine(55) synthase</fullName>
        <shortName evidence="5">Psi55 synthase</shortName>
    </alternativeName>
    <alternativeName>
        <fullName evidence="5">tRNA pseudouridylate synthase</fullName>
    </alternativeName>
    <alternativeName>
        <fullName evidence="5">tRNA-uridine isomerase</fullName>
    </alternativeName>
</protein>
<evidence type="ECO:0000256" key="3">
    <source>
        <dbReference type="ARBA" id="ARBA00022694"/>
    </source>
</evidence>
<evidence type="ECO:0000256" key="1">
    <source>
        <dbReference type="ARBA" id="ARBA00000385"/>
    </source>
</evidence>
<comment type="catalytic activity">
    <reaction evidence="1 5">
        <text>uridine(55) in tRNA = pseudouridine(55) in tRNA</text>
        <dbReference type="Rhea" id="RHEA:42532"/>
        <dbReference type="Rhea" id="RHEA-COMP:10101"/>
        <dbReference type="Rhea" id="RHEA-COMP:10102"/>
        <dbReference type="ChEBI" id="CHEBI:65314"/>
        <dbReference type="ChEBI" id="CHEBI:65315"/>
        <dbReference type="EC" id="5.4.99.25"/>
    </reaction>
</comment>
<dbReference type="EC" id="5.4.99.25" evidence="5"/>
<dbReference type="OrthoDB" id="9802309at2"/>
<proteinExistence type="inferred from homology"/>
<gene>
    <name evidence="5" type="primary">truB</name>
    <name evidence="7" type="ORF">DFO77_11697</name>
</gene>
<dbReference type="InterPro" id="IPR020103">
    <property type="entry name" value="PsdUridine_synth_cat_dom_sf"/>
</dbReference>
<dbReference type="GO" id="GO:0003723">
    <property type="term" value="F:RNA binding"/>
    <property type="evidence" value="ECO:0007669"/>
    <property type="project" value="InterPro"/>
</dbReference>
<dbReference type="HAMAP" id="MF_01080">
    <property type="entry name" value="TruB_bact"/>
    <property type="match status" value="1"/>
</dbReference>
<comment type="function">
    <text evidence="5">Responsible for synthesis of pseudouridine from uracil-55 in the psi GC loop of transfer RNAs.</text>
</comment>